<accession>A0AAD7PVD7</accession>
<feature type="transmembrane region" description="Helical" evidence="1">
    <location>
        <begin position="6"/>
        <end position="28"/>
    </location>
</feature>
<keyword evidence="3" id="KW-1185">Reference proteome</keyword>
<evidence type="ECO:0000313" key="3">
    <source>
        <dbReference type="Proteomes" id="UP001163823"/>
    </source>
</evidence>
<name>A0AAD7PVD7_QUISA</name>
<organism evidence="2 3">
    <name type="scientific">Quillaja saponaria</name>
    <name type="common">Soap bark tree</name>
    <dbReference type="NCBI Taxonomy" id="32244"/>
    <lineage>
        <taxon>Eukaryota</taxon>
        <taxon>Viridiplantae</taxon>
        <taxon>Streptophyta</taxon>
        <taxon>Embryophyta</taxon>
        <taxon>Tracheophyta</taxon>
        <taxon>Spermatophyta</taxon>
        <taxon>Magnoliopsida</taxon>
        <taxon>eudicotyledons</taxon>
        <taxon>Gunneridae</taxon>
        <taxon>Pentapetalae</taxon>
        <taxon>rosids</taxon>
        <taxon>fabids</taxon>
        <taxon>Fabales</taxon>
        <taxon>Quillajaceae</taxon>
        <taxon>Quillaja</taxon>
    </lineage>
</organism>
<comment type="caution">
    <text evidence="2">The sequence shown here is derived from an EMBL/GenBank/DDBJ whole genome shotgun (WGS) entry which is preliminary data.</text>
</comment>
<dbReference type="Proteomes" id="UP001163823">
    <property type="component" value="Chromosome 5"/>
</dbReference>
<dbReference type="KEGG" id="qsa:O6P43_012733"/>
<evidence type="ECO:0000313" key="2">
    <source>
        <dbReference type="EMBL" id="KAJ7968669.1"/>
    </source>
</evidence>
<dbReference type="EMBL" id="JARAOO010000005">
    <property type="protein sequence ID" value="KAJ7968669.1"/>
    <property type="molecule type" value="Genomic_DNA"/>
</dbReference>
<keyword evidence="1" id="KW-0812">Transmembrane</keyword>
<sequence length="82" mass="9532">MLFQIFIISYGFALFMEAVLLCFTLSYAARSEPVFPQHAVAKNRHGDNEAEMPVEMMNESYEGVGEERMLDEKDLLLIQIWR</sequence>
<evidence type="ECO:0000256" key="1">
    <source>
        <dbReference type="SAM" id="Phobius"/>
    </source>
</evidence>
<gene>
    <name evidence="2" type="ORF">O6P43_012733</name>
</gene>
<reference evidence="2" key="1">
    <citation type="journal article" date="2023" name="Science">
        <title>Elucidation of the pathway for biosynthesis of saponin adjuvants from the soapbark tree.</title>
        <authorList>
            <person name="Reed J."/>
            <person name="Orme A."/>
            <person name="El-Demerdash A."/>
            <person name="Owen C."/>
            <person name="Martin L.B.B."/>
            <person name="Misra R.C."/>
            <person name="Kikuchi S."/>
            <person name="Rejzek M."/>
            <person name="Martin A.C."/>
            <person name="Harkess A."/>
            <person name="Leebens-Mack J."/>
            <person name="Louveau T."/>
            <person name="Stephenson M.J."/>
            <person name="Osbourn A."/>
        </authorList>
    </citation>
    <scope>NUCLEOTIDE SEQUENCE</scope>
    <source>
        <strain evidence="2">S10</strain>
    </source>
</reference>
<proteinExistence type="predicted"/>
<protein>
    <submittedName>
        <fullName evidence="2">Phytosulfokine</fullName>
    </submittedName>
</protein>
<dbReference type="AlphaFoldDB" id="A0AAD7PVD7"/>
<keyword evidence="1" id="KW-1133">Transmembrane helix</keyword>
<keyword evidence="1" id="KW-0472">Membrane</keyword>